<protein>
    <recommendedName>
        <fullName evidence="3">Serine hydroxymethyltransferase-like domain-containing protein</fullName>
    </recommendedName>
</protein>
<evidence type="ECO:0000256" key="1">
    <source>
        <dbReference type="ARBA" id="ARBA00001933"/>
    </source>
</evidence>
<dbReference type="EMBL" id="UYRU01013001">
    <property type="protein sequence ID" value="VDK48696.1"/>
    <property type="molecule type" value="Genomic_DNA"/>
</dbReference>
<keyword evidence="2" id="KW-0663">Pyridoxal phosphate</keyword>
<name>A0A3P6QAZ0_DIBLA</name>
<evidence type="ECO:0000256" key="2">
    <source>
        <dbReference type="ARBA" id="ARBA00022898"/>
    </source>
</evidence>
<keyword evidence="5" id="KW-1185">Reference proteome</keyword>
<evidence type="ECO:0000313" key="4">
    <source>
        <dbReference type="EMBL" id="VDK48696.1"/>
    </source>
</evidence>
<dbReference type="PANTHER" id="PTHR11680:SF59">
    <property type="entry name" value="SERINE HYDROXYMETHYLTRANSFERASE, CYTOSOLIC"/>
    <property type="match status" value="1"/>
</dbReference>
<dbReference type="SUPFAM" id="SSF53383">
    <property type="entry name" value="PLP-dependent transferases"/>
    <property type="match status" value="1"/>
</dbReference>
<comment type="cofactor">
    <cofactor evidence="1">
        <name>pyridoxal 5'-phosphate</name>
        <dbReference type="ChEBI" id="CHEBI:597326"/>
    </cofactor>
</comment>
<dbReference type="GO" id="GO:0046653">
    <property type="term" value="P:tetrahydrofolate metabolic process"/>
    <property type="evidence" value="ECO:0007669"/>
    <property type="project" value="TreeGrafter"/>
</dbReference>
<dbReference type="GO" id="GO:0004372">
    <property type="term" value="F:glycine hydroxymethyltransferase activity"/>
    <property type="evidence" value="ECO:0007669"/>
    <property type="project" value="TreeGrafter"/>
</dbReference>
<evidence type="ECO:0000313" key="5">
    <source>
        <dbReference type="Proteomes" id="UP000281553"/>
    </source>
</evidence>
<dbReference type="InterPro" id="IPR049943">
    <property type="entry name" value="Ser_HO-MeTrfase-like"/>
</dbReference>
<feature type="domain" description="Serine hydroxymethyltransferase-like" evidence="3">
    <location>
        <begin position="4"/>
        <end position="80"/>
    </location>
</feature>
<dbReference type="GO" id="GO:0005634">
    <property type="term" value="C:nucleus"/>
    <property type="evidence" value="ECO:0007669"/>
    <property type="project" value="TreeGrafter"/>
</dbReference>
<dbReference type="GO" id="GO:0019264">
    <property type="term" value="P:glycine biosynthetic process from serine"/>
    <property type="evidence" value="ECO:0007669"/>
    <property type="project" value="TreeGrafter"/>
</dbReference>
<reference evidence="4 5" key="1">
    <citation type="submission" date="2018-11" db="EMBL/GenBank/DDBJ databases">
        <authorList>
            <consortium name="Pathogen Informatics"/>
        </authorList>
    </citation>
    <scope>NUCLEOTIDE SEQUENCE [LARGE SCALE GENOMIC DNA]</scope>
</reference>
<proteinExistence type="predicted"/>
<dbReference type="Proteomes" id="UP000281553">
    <property type="component" value="Unassembled WGS sequence"/>
</dbReference>
<sequence length="150" mass="16586">MSGIVTGGTDTHLFLVDFRPIKLDGVRVYTVLDQLGVTVNKNTVPGDINAMRPSGIRLGTPALTSRGFQLEDIDRVADFVHRGIQLAQEISRRAATTNIKDFEVSQVPSPSPRTRGARNSILADIERRSYIEHLPPPTPKRVYANRMSCC</sequence>
<dbReference type="InterPro" id="IPR015424">
    <property type="entry name" value="PyrdxlP-dep_Trfase"/>
</dbReference>
<dbReference type="InterPro" id="IPR015422">
    <property type="entry name" value="PyrdxlP-dep_Trfase_small"/>
</dbReference>
<dbReference type="GO" id="GO:0030170">
    <property type="term" value="F:pyridoxal phosphate binding"/>
    <property type="evidence" value="ECO:0007669"/>
    <property type="project" value="TreeGrafter"/>
</dbReference>
<evidence type="ECO:0000259" key="3">
    <source>
        <dbReference type="Pfam" id="PF00464"/>
    </source>
</evidence>
<dbReference type="OrthoDB" id="10265628at2759"/>
<accession>A0A3P6QAZ0</accession>
<dbReference type="InterPro" id="IPR039429">
    <property type="entry name" value="SHMT-like_dom"/>
</dbReference>
<dbReference type="AlphaFoldDB" id="A0A3P6QAZ0"/>
<organism evidence="4 5">
    <name type="scientific">Dibothriocephalus latus</name>
    <name type="common">Fish tapeworm</name>
    <name type="synonym">Diphyllobothrium latum</name>
    <dbReference type="NCBI Taxonomy" id="60516"/>
    <lineage>
        <taxon>Eukaryota</taxon>
        <taxon>Metazoa</taxon>
        <taxon>Spiralia</taxon>
        <taxon>Lophotrochozoa</taxon>
        <taxon>Platyhelminthes</taxon>
        <taxon>Cestoda</taxon>
        <taxon>Eucestoda</taxon>
        <taxon>Diphyllobothriidea</taxon>
        <taxon>Diphyllobothriidae</taxon>
        <taxon>Dibothriocephalus</taxon>
    </lineage>
</organism>
<gene>
    <name evidence="4" type="ORF">DILT_LOCUS1675</name>
</gene>
<dbReference type="PANTHER" id="PTHR11680">
    <property type="entry name" value="SERINE HYDROXYMETHYLTRANSFERASE"/>
    <property type="match status" value="1"/>
</dbReference>
<dbReference type="Gene3D" id="3.90.1150.10">
    <property type="entry name" value="Aspartate Aminotransferase, domain 1"/>
    <property type="match status" value="1"/>
</dbReference>
<dbReference type="Pfam" id="PF00464">
    <property type="entry name" value="SHMT"/>
    <property type="match status" value="1"/>
</dbReference>
<dbReference type="GO" id="GO:0005739">
    <property type="term" value="C:mitochondrion"/>
    <property type="evidence" value="ECO:0007669"/>
    <property type="project" value="TreeGrafter"/>
</dbReference>